<protein>
    <submittedName>
        <fullName evidence="2">Zf-HC2 domain-containing protein</fullName>
    </submittedName>
</protein>
<dbReference type="InterPro" id="IPR023391">
    <property type="entry name" value="Prot_translocase_SecE_dom_sf"/>
</dbReference>
<organism evidence="2 3">
    <name type="scientific">Eubacterium album</name>
    <dbReference type="NCBI Taxonomy" id="2978477"/>
    <lineage>
        <taxon>Bacteria</taxon>
        <taxon>Bacillati</taxon>
        <taxon>Bacillota</taxon>
        <taxon>Clostridia</taxon>
        <taxon>Eubacteriales</taxon>
        <taxon>Eubacteriaceae</taxon>
        <taxon>Eubacterium</taxon>
    </lineage>
</organism>
<keyword evidence="1" id="KW-0472">Membrane</keyword>
<evidence type="ECO:0000256" key="1">
    <source>
        <dbReference type="SAM" id="Phobius"/>
    </source>
</evidence>
<feature type="transmembrane region" description="Helical" evidence="1">
    <location>
        <begin position="97"/>
        <end position="120"/>
    </location>
</feature>
<keyword evidence="1" id="KW-1133">Transmembrane helix</keyword>
<evidence type="ECO:0000313" key="3">
    <source>
        <dbReference type="Proteomes" id="UP001431199"/>
    </source>
</evidence>
<accession>A0ABT2M1K7</accession>
<sequence length="121" mass="14232">MNKCMECREFQNLIHDFIFDKIEYTDELEEFIEHARTCKKCREDLELYYLINRGLGDVPAPDNSGEDVGYDQELEDIFSFYDEWFTKQKKQKWATKISIVVCGIIVICIIGFLIGVLIGYI</sequence>
<comment type="caution">
    <text evidence="2">The sequence shown here is derived from an EMBL/GenBank/DDBJ whole genome shotgun (WGS) entry which is preliminary data.</text>
</comment>
<reference evidence="2" key="1">
    <citation type="submission" date="2022-09" db="EMBL/GenBank/DDBJ databases">
        <title>Eubacterium sp. LFL-14 isolated from human feces.</title>
        <authorList>
            <person name="Liu F."/>
        </authorList>
    </citation>
    <scope>NUCLEOTIDE SEQUENCE</scope>
    <source>
        <strain evidence="2">LFL-14</strain>
    </source>
</reference>
<proteinExistence type="predicted"/>
<keyword evidence="3" id="KW-1185">Reference proteome</keyword>
<dbReference type="RefSeq" id="WP_158562646.1">
    <property type="nucleotide sequence ID" value="NZ_JAODBU010000008.1"/>
</dbReference>
<dbReference type="EMBL" id="JAODBU010000008">
    <property type="protein sequence ID" value="MCT7399401.1"/>
    <property type="molecule type" value="Genomic_DNA"/>
</dbReference>
<keyword evidence="1" id="KW-0812">Transmembrane</keyword>
<name>A0ABT2M1K7_9FIRM</name>
<gene>
    <name evidence="2" type="ORF">N5B56_09940</name>
</gene>
<dbReference type="SUPFAM" id="SSF103456">
    <property type="entry name" value="Preprotein translocase SecE subunit"/>
    <property type="match status" value="1"/>
</dbReference>
<evidence type="ECO:0000313" key="2">
    <source>
        <dbReference type="EMBL" id="MCT7399401.1"/>
    </source>
</evidence>
<dbReference type="Proteomes" id="UP001431199">
    <property type="component" value="Unassembled WGS sequence"/>
</dbReference>